<dbReference type="PROSITE" id="PS50249">
    <property type="entry name" value="MPN"/>
    <property type="match status" value="1"/>
</dbReference>
<dbReference type="InterPro" id="IPR020891">
    <property type="entry name" value="UPF0758_CS"/>
</dbReference>
<dbReference type="Proteomes" id="UP000322981">
    <property type="component" value="Unassembled WGS sequence"/>
</dbReference>
<gene>
    <name evidence="7" type="ORF">F2Q65_14775</name>
</gene>
<dbReference type="CDD" id="cd08071">
    <property type="entry name" value="MPN_DUF2466"/>
    <property type="match status" value="1"/>
</dbReference>
<evidence type="ECO:0000256" key="2">
    <source>
        <dbReference type="ARBA" id="ARBA00022723"/>
    </source>
</evidence>
<dbReference type="OrthoDB" id="9804482at2"/>
<reference evidence="7 8" key="1">
    <citation type="submission" date="2019-09" db="EMBL/GenBank/DDBJ databases">
        <title>Whole-genome sequence of the purple sulfur bacterium Thiohalocapsa marina DSM 19078.</title>
        <authorList>
            <person name="Kyndt J.A."/>
            <person name="Meyer T.E."/>
        </authorList>
    </citation>
    <scope>NUCLEOTIDE SEQUENCE [LARGE SCALE GENOMIC DNA]</scope>
    <source>
        <strain evidence="7 8">DSM 19078</strain>
    </source>
</reference>
<sequence>MRQSDLFQADPIRSDLCEPGVLDANVGDTTKVADRFAALAAADLSDREQDSVIQLALQVLEPRVSYTVMSDPTTSLQYFRLRLAREPREIFLCAFLDTRHRLIEMVELFQGTLDGCSVHPRVVAQEALRRNAAACLIVHNHPSGDPTPSTADVAITKRLSEVLMLFDIRVLDHLVVGRDGAVSLAKEGRI</sequence>
<evidence type="ECO:0000259" key="6">
    <source>
        <dbReference type="PROSITE" id="PS50249"/>
    </source>
</evidence>
<accession>A0A5M8FR96</accession>
<feature type="domain" description="MPN" evidence="6">
    <location>
        <begin position="68"/>
        <end position="190"/>
    </location>
</feature>
<evidence type="ECO:0000256" key="4">
    <source>
        <dbReference type="ARBA" id="ARBA00022833"/>
    </source>
</evidence>
<keyword evidence="5" id="KW-0482">Metalloprotease</keyword>
<dbReference type="EMBL" id="VWXX01000029">
    <property type="protein sequence ID" value="KAA6183702.1"/>
    <property type="molecule type" value="Genomic_DNA"/>
</dbReference>
<dbReference type="PANTHER" id="PTHR30471:SF3">
    <property type="entry name" value="UPF0758 PROTEIN YEES-RELATED"/>
    <property type="match status" value="1"/>
</dbReference>
<dbReference type="InterPro" id="IPR025657">
    <property type="entry name" value="RadC_JAB"/>
</dbReference>
<dbReference type="PROSITE" id="PS01302">
    <property type="entry name" value="UPF0758"/>
    <property type="match status" value="1"/>
</dbReference>
<evidence type="ECO:0000256" key="5">
    <source>
        <dbReference type="ARBA" id="ARBA00023049"/>
    </source>
</evidence>
<keyword evidence="1" id="KW-0645">Protease</keyword>
<comment type="caution">
    <text evidence="7">The sequence shown here is derived from an EMBL/GenBank/DDBJ whole genome shotgun (WGS) entry which is preliminary data.</text>
</comment>
<dbReference type="Pfam" id="PF04002">
    <property type="entry name" value="RadC"/>
    <property type="match status" value="1"/>
</dbReference>
<dbReference type="RefSeq" id="WP_150094179.1">
    <property type="nucleotide sequence ID" value="NZ_VWXX01000029.1"/>
</dbReference>
<proteinExistence type="predicted"/>
<evidence type="ECO:0000313" key="8">
    <source>
        <dbReference type="Proteomes" id="UP000322981"/>
    </source>
</evidence>
<dbReference type="GO" id="GO:0008237">
    <property type="term" value="F:metallopeptidase activity"/>
    <property type="evidence" value="ECO:0007669"/>
    <property type="project" value="UniProtKB-KW"/>
</dbReference>
<keyword evidence="8" id="KW-1185">Reference proteome</keyword>
<evidence type="ECO:0000313" key="7">
    <source>
        <dbReference type="EMBL" id="KAA6183702.1"/>
    </source>
</evidence>
<dbReference type="GO" id="GO:0046872">
    <property type="term" value="F:metal ion binding"/>
    <property type="evidence" value="ECO:0007669"/>
    <property type="project" value="UniProtKB-KW"/>
</dbReference>
<dbReference type="SUPFAM" id="SSF102712">
    <property type="entry name" value="JAB1/MPN domain"/>
    <property type="match status" value="1"/>
</dbReference>
<evidence type="ECO:0000256" key="3">
    <source>
        <dbReference type="ARBA" id="ARBA00022801"/>
    </source>
</evidence>
<dbReference type="Gene3D" id="3.40.140.10">
    <property type="entry name" value="Cytidine Deaminase, domain 2"/>
    <property type="match status" value="1"/>
</dbReference>
<dbReference type="InterPro" id="IPR037518">
    <property type="entry name" value="MPN"/>
</dbReference>
<dbReference type="InterPro" id="IPR001405">
    <property type="entry name" value="UPF0758"/>
</dbReference>
<dbReference type="GO" id="GO:0006508">
    <property type="term" value="P:proteolysis"/>
    <property type="evidence" value="ECO:0007669"/>
    <property type="project" value="UniProtKB-KW"/>
</dbReference>
<dbReference type="AlphaFoldDB" id="A0A5M8FR96"/>
<keyword evidence="4" id="KW-0862">Zinc</keyword>
<name>A0A5M8FR96_9GAMM</name>
<keyword evidence="3" id="KW-0378">Hydrolase</keyword>
<keyword evidence="2" id="KW-0479">Metal-binding</keyword>
<organism evidence="7 8">
    <name type="scientific">Thiohalocapsa marina</name>
    <dbReference type="NCBI Taxonomy" id="424902"/>
    <lineage>
        <taxon>Bacteria</taxon>
        <taxon>Pseudomonadati</taxon>
        <taxon>Pseudomonadota</taxon>
        <taxon>Gammaproteobacteria</taxon>
        <taxon>Chromatiales</taxon>
        <taxon>Chromatiaceae</taxon>
        <taxon>Thiohalocapsa</taxon>
    </lineage>
</organism>
<dbReference type="PANTHER" id="PTHR30471">
    <property type="entry name" value="DNA REPAIR PROTEIN RADC"/>
    <property type="match status" value="1"/>
</dbReference>
<evidence type="ECO:0000256" key="1">
    <source>
        <dbReference type="ARBA" id="ARBA00022670"/>
    </source>
</evidence>
<protein>
    <submittedName>
        <fullName evidence="7">DNA repair protein</fullName>
    </submittedName>
</protein>